<evidence type="ECO:0000259" key="1">
    <source>
        <dbReference type="Pfam" id="PF24698"/>
    </source>
</evidence>
<proteinExistence type="predicted"/>
<reference evidence="2" key="1">
    <citation type="submission" date="2019-09" db="EMBL/GenBank/DDBJ databases">
        <title>Characterisation of the sponge microbiome using genome-centric metagenomics.</title>
        <authorList>
            <person name="Engelberts J.P."/>
            <person name="Robbins S.J."/>
            <person name="De Goeij J.M."/>
            <person name="Aranda M."/>
            <person name="Bell S.C."/>
            <person name="Webster N.S."/>
        </authorList>
    </citation>
    <scope>NUCLEOTIDE SEQUENCE</scope>
    <source>
        <strain evidence="2">SB0662_bin_9</strain>
    </source>
</reference>
<comment type="caution">
    <text evidence="2">The sequence shown here is derived from an EMBL/GenBank/DDBJ whole genome shotgun (WGS) entry which is preliminary data.</text>
</comment>
<dbReference type="InterPro" id="IPR056079">
    <property type="entry name" value="DUF7662"/>
</dbReference>
<organism evidence="2">
    <name type="scientific">Caldilineaceae bacterium SB0662_bin_9</name>
    <dbReference type="NCBI Taxonomy" id="2605258"/>
    <lineage>
        <taxon>Bacteria</taxon>
        <taxon>Bacillati</taxon>
        <taxon>Chloroflexota</taxon>
        <taxon>Caldilineae</taxon>
        <taxon>Caldilineales</taxon>
        <taxon>Caldilineaceae</taxon>
    </lineage>
</organism>
<gene>
    <name evidence="2" type="ORF">F4Y08_10410</name>
</gene>
<dbReference type="EMBL" id="VXPY01000074">
    <property type="protein sequence ID" value="MYD90730.1"/>
    <property type="molecule type" value="Genomic_DNA"/>
</dbReference>
<evidence type="ECO:0000313" key="2">
    <source>
        <dbReference type="EMBL" id="MYD90730.1"/>
    </source>
</evidence>
<sequence length="137" mass="15998">MEMDREQKYREMAIRGKYQRLYTHLCSLPDQEWRTTFGEIEAIIGFELPASARLHRPWWSNQSGGNGHSQALAWGAAGWKTAEVNMDDETLLLRKESRPEATRTPRLDEVWPVHPTAVWPEGLSLRREDMYEDRVSL</sequence>
<feature type="domain" description="DUF7662" evidence="1">
    <location>
        <begin position="19"/>
        <end position="94"/>
    </location>
</feature>
<dbReference type="AlphaFoldDB" id="A0A6B1DSL3"/>
<accession>A0A6B1DSL3</accession>
<dbReference type="Pfam" id="PF24698">
    <property type="entry name" value="DUF7662"/>
    <property type="match status" value="1"/>
</dbReference>
<protein>
    <recommendedName>
        <fullName evidence="1">DUF7662 domain-containing protein</fullName>
    </recommendedName>
</protein>
<name>A0A6B1DSL3_9CHLR</name>